<reference evidence="1" key="1">
    <citation type="submission" date="2022-11" db="EMBL/GenBank/DDBJ databases">
        <title>Centuries of genome instability and evolution in soft-shell clam transmissible cancer (bioRxiv).</title>
        <authorList>
            <person name="Hart S.F.M."/>
            <person name="Yonemitsu M.A."/>
            <person name="Giersch R.M."/>
            <person name="Beal B.F."/>
            <person name="Arriagada G."/>
            <person name="Davis B.W."/>
            <person name="Ostrander E.A."/>
            <person name="Goff S.P."/>
            <person name="Metzger M.J."/>
        </authorList>
    </citation>
    <scope>NUCLEOTIDE SEQUENCE</scope>
    <source>
        <strain evidence="1">MELC-2E11</strain>
        <tissue evidence="1">Siphon/mantle</tissue>
    </source>
</reference>
<name>A0ABY7DFW8_MYAAR</name>
<accession>A0ABY7DFW8</accession>
<sequence length="111" mass="12353">MEMYLNLDQATDLRQMDAARTEFRLTLTRYPVGRNVVTCTISVMTRATMTGPRAIKSSKSAFTTPARVSEKRGKFPLKTARQRLTLCTVARTRSDAVHTARPAEGLHVPAT</sequence>
<protein>
    <submittedName>
        <fullName evidence="1">Uncharacterized protein</fullName>
    </submittedName>
</protein>
<proteinExistence type="predicted"/>
<organism evidence="1 2">
    <name type="scientific">Mya arenaria</name>
    <name type="common">Soft-shell clam</name>
    <dbReference type="NCBI Taxonomy" id="6604"/>
    <lineage>
        <taxon>Eukaryota</taxon>
        <taxon>Metazoa</taxon>
        <taxon>Spiralia</taxon>
        <taxon>Lophotrochozoa</taxon>
        <taxon>Mollusca</taxon>
        <taxon>Bivalvia</taxon>
        <taxon>Autobranchia</taxon>
        <taxon>Heteroconchia</taxon>
        <taxon>Euheterodonta</taxon>
        <taxon>Imparidentia</taxon>
        <taxon>Neoheterodontei</taxon>
        <taxon>Myida</taxon>
        <taxon>Myoidea</taxon>
        <taxon>Myidae</taxon>
        <taxon>Mya</taxon>
    </lineage>
</organism>
<evidence type="ECO:0000313" key="1">
    <source>
        <dbReference type="EMBL" id="WAQ95876.1"/>
    </source>
</evidence>
<dbReference type="Proteomes" id="UP001164746">
    <property type="component" value="Chromosome 2"/>
</dbReference>
<gene>
    <name evidence="1" type="ORF">MAR_028566</name>
</gene>
<keyword evidence="2" id="KW-1185">Reference proteome</keyword>
<dbReference type="EMBL" id="CP111013">
    <property type="protein sequence ID" value="WAQ95876.1"/>
    <property type="molecule type" value="Genomic_DNA"/>
</dbReference>
<evidence type="ECO:0000313" key="2">
    <source>
        <dbReference type="Proteomes" id="UP001164746"/>
    </source>
</evidence>